<sequence length="348" mass="39615">MSFCNPDQMAFCNPEGFLGGMDEIMKEVRNELDEGLQVNGKESTLKDRFVNTAEIAADVANFAVDGSHQTGKMFRSASVAIRNPKITFEMSKRGFLSQRTLTANEEDSREVPEGVKGVGIYSRDLDHEEDSGIDEELEEELEGEKIEDKDEDDEEEEEEDLKVVEKRTEFGDEVVDYSEKTTLYKFAEKRNWSAVLDVLDSRPKEAKTYVQRFHVKDPTKLAWRMLPMHAICYPEVKKGDDGEAIQDGIRGSYDVIKKFIEVYPEGLQKKDDQGMLPFHHAARNCADPAIIDLMYHAYTESLAVQDNKGRTPIKLAQKSRAINKKKILAHLINLKIRENDKNLEEASI</sequence>
<dbReference type="GO" id="GO:0005737">
    <property type="term" value="C:cytoplasm"/>
    <property type="evidence" value="ECO:0007669"/>
    <property type="project" value="TreeGrafter"/>
</dbReference>
<proteinExistence type="predicted"/>
<name>A0AAD3D847_9STRA</name>
<keyword evidence="2" id="KW-0040">ANK repeat</keyword>
<dbReference type="Proteomes" id="UP001054902">
    <property type="component" value="Unassembled WGS sequence"/>
</dbReference>
<evidence type="ECO:0000313" key="5">
    <source>
        <dbReference type="Proteomes" id="UP001054902"/>
    </source>
</evidence>
<evidence type="ECO:0000256" key="1">
    <source>
        <dbReference type="ARBA" id="ARBA00022737"/>
    </source>
</evidence>
<comment type="caution">
    <text evidence="4">The sequence shown here is derived from an EMBL/GenBank/DDBJ whole genome shotgun (WGS) entry which is preliminary data.</text>
</comment>
<dbReference type="GO" id="GO:0051017">
    <property type="term" value="P:actin filament bundle assembly"/>
    <property type="evidence" value="ECO:0007669"/>
    <property type="project" value="TreeGrafter"/>
</dbReference>
<protein>
    <submittedName>
        <fullName evidence="4">Uncharacterized protein</fullName>
    </submittedName>
</protein>
<evidence type="ECO:0000313" key="4">
    <source>
        <dbReference type="EMBL" id="GFH59182.1"/>
    </source>
</evidence>
<feature type="compositionally biased region" description="Acidic residues" evidence="3">
    <location>
        <begin position="149"/>
        <end position="160"/>
    </location>
</feature>
<evidence type="ECO:0000256" key="3">
    <source>
        <dbReference type="SAM" id="MobiDB-lite"/>
    </source>
</evidence>
<organism evidence="4 5">
    <name type="scientific">Chaetoceros tenuissimus</name>
    <dbReference type="NCBI Taxonomy" id="426638"/>
    <lineage>
        <taxon>Eukaryota</taxon>
        <taxon>Sar</taxon>
        <taxon>Stramenopiles</taxon>
        <taxon>Ochrophyta</taxon>
        <taxon>Bacillariophyta</taxon>
        <taxon>Coscinodiscophyceae</taxon>
        <taxon>Chaetocerotophycidae</taxon>
        <taxon>Chaetocerotales</taxon>
        <taxon>Chaetocerotaceae</taxon>
        <taxon>Chaetoceros</taxon>
    </lineage>
</organism>
<feature type="compositionally biased region" description="Acidic residues" evidence="3">
    <location>
        <begin position="127"/>
        <end position="142"/>
    </location>
</feature>
<dbReference type="InterPro" id="IPR036770">
    <property type="entry name" value="Ankyrin_rpt-contain_sf"/>
</dbReference>
<dbReference type="PANTHER" id="PTHR24153">
    <property type="entry name" value="ESPIN"/>
    <property type="match status" value="1"/>
</dbReference>
<feature type="region of interest" description="Disordered" evidence="3">
    <location>
        <begin position="124"/>
        <end position="161"/>
    </location>
</feature>
<dbReference type="GO" id="GO:0051015">
    <property type="term" value="F:actin filament binding"/>
    <property type="evidence" value="ECO:0007669"/>
    <property type="project" value="TreeGrafter"/>
</dbReference>
<dbReference type="EMBL" id="BLLK01000062">
    <property type="protein sequence ID" value="GFH59182.1"/>
    <property type="molecule type" value="Genomic_DNA"/>
</dbReference>
<gene>
    <name evidence="4" type="ORF">CTEN210_15658</name>
</gene>
<reference evidence="4 5" key="1">
    <citation type="journal article" date="2021" name="Sci. Rep.">
        <title>The genome of the diatom Chaetoceros tenuissimus carries an ancient integrated fragment of an extant virus.</title>
        <authorList>
            <person name="Hongo Y."/>
            <person name="Kimura K."/>
            <person name="Takaki Y."/>
            <person name="Yoshida Y."/>
            <person name="Baba S."/>
            <person name="Kobayashi G."/>
            <person name="Nagasaki K."/>
            <person name="Hano T."/>
            <person name="Tomaru Y."/>
        </authorList>
    </citation>
    <scope>NUCLEOTIDE SEQUENCE [LARGE SCALE GENOMIC DNA]</scope>
    <source>
        <strain evidence="4 5">NIES-3715</strain>
    </source>
</reference>
<evidence type="ECO:0000256" key="2">
    <source>
        <dbReference type="ARBA" id="ARBA00023043"/>
    </source>
</evidence>
<keyword evidence="5" id="KW-1185">Reference proteome</keyword>
<dbReference type="SUPFAM" id="SSF48403">
    <property type="entry name" value="Ankyrin repeat"/>
    <property type="match status" value="1"/>
</dbReference>
<dbReference type="Gene3D" id="1.25.40.20">
    <property type="entry name" value="Ankyrin repeat-containing domain"/>
    <property type="match status" value="1"/>
</dbReference>
<accession>A0AAD3D847</accession>
<dbReference type="PANTHER" id="PTHR24153:SF8">
    <property type="entry name" value="FORKED, ISOFORM F"/>
    <property type="match status" value="1"/>
</dbReference>
<dbReference type="InterPro" id="IPR052420">
    <property type="entry name" value="Espin/Espin-like"/>
</dbReference>
<dbReference type="AlphaFoldDB" id="A0AAD3D847"/>
<keyword evidence="1" id="KW-0677">Repeat</keyword>